<dbReference type="PANTHER" id="PTHR43344">
    <property type="entry name" value="PHOSPHOSERINE PHOSPHATASE"/>
    <property type="match status" value="1"/>
</dbReference>
<comment type="similarity">
    <text evidence="1">Belongs to the HAD-like hydrolase superfamily. SerB family.</text>
</comment>
<keyword evidence="2" id="KW-0378">Hydrolase</keyword>
<dbReference type="Gene3D" id="3.40.50.1000">
    <property type="entry name" value="HAD superfamily/HAD-like"/>
    <property type="match status" value="1"/>
</dbReference>
<evidence type="ECO:0000256" key="1">
    <source>
        <dbReference type="ARBA" id="ARBA00009184"/>
    </source>
</evidence>
<name>K0YE43_9CORY</name>
<dbReference type="AlphaFoldDB" id="K0YE43"/>
<dbReference type="InterPro" id="IPR050582">
    <property type="entry name" value="HAD-like_SerB"/>
</dbReference>
<sequence length="357" mass="39212">MTRPEPQPFPDSPEEFVAWWSPSRGHLRRYLSSNALPPIDEESQEEAGLAAADEALTYLYGVDFHEFRAGARSVHGALRAAGDWSPPTDGGTRAAFFDIDNTLIHGSSLTRLAYGLYHRGYFKLRDIIPMAIKNARYQIAGKEIARDVADGREMALRLIEGLKVDDLVSLCEEIVEEHMQYKAFPGTKELGERHIEAGEQVWLVSATPVQLGQILARTFGFTGALGTVAEVKDGRFTGRLEGDILHGSGKRHAIAALADALQLDLDECTAYSDSINDVPMLSMVGTAVAVNPDKKLRRLAGENDWLVRDYRNVRKALRTWGPVGLAGATLSIAGWRARGVLRGAAGRLARAASRRHR</sequence>
<reference evidence="2 3" key="1">
    <citation type="submission" date="2012-08" db="EMBL/GenBank/DDBJ databases">
        <title>The Genome Sequence of Turicella otitidis ATCC 51513.</title>
        <authorList>
            <consortium name="The Broad Institute Genome Sequencing Platform"/>
            <person name="Earl A."/>
            <person name="Ward D."/>
            <person name="Feldgarden M."/>
            <person name="Gevers D."/>
            <person name="Huys G."/>
            <person name="Walker B."/>
            <person name="Young S.K."/>
            <person name="Zeng Q."/>
            <person name="Gargeya S."/>
            <person name="Fitzgerald M."/>
            <person name="Haas B."/>
            <person name="Abouelleil A."/>
            <person name="Alvarado L."/>
            <person name="Arachchi H.M."/>
            <person name="Berlin A.M."/>
            <person name="Chapman S.B."/>
            <person name="Goldberg J."/>
            <person name="Griggs A."/>
            <person name="Gujja S."/>
            <person name="Hansen M."/>
            <person name="Howarth C."/>
            <person name="Imamovic A."/>
            <person name="Larimer J."/>
            <person name="McCowen C."/>
            <person name="Montmayeur A."/>
            <person name="Murphy C."/>
            <person name="Neiman D."/>
            <person name="Pearson M."/>
            <person name="Priest M."/>
            <person name="Roberts A."/>
            <person name="Saif S."/>
            <person name="Shea T."/>
            <person name="Sisk P."/>
            <person name="Sykes S."/>
            <person name="Wortman J."/>
            <person name="Nusbaum C."/>
            <person name="Birren B."/>
        </authorList>
    </citation>
    <scope>NUCLEOTIDE SEQUENCE [LARGE SCALE GENOMIC DNA]</scope>
    <source>
        <strain evidence="2 3">ATCC 51513</strain>
    </source>
</reference>
<proteinExistence type="inferred from homology"/>
<dbReference type="CDD" id="cd02612">
    <property type="entry name" value="HAD_PGPPase"/>
    <property type="match status" value="1"/>
</dbReference>
<accession>K0YE43</accession>
<evidence type="ECO:0000313" key="2">
    <source>
        <dbReference type="EMBL" id="EJZ81428.1"/>
    </source>
</evidence>
<dbReference type="RefSeq" id="WP_004601505.1">
    <property type="nucleotide sequence ID" value="NZ_JH815195.1"/>
</dbReference>
<evidence type="ECO:0000313" key="3">
    <source>
        <dbReference type="Proteomes" id="UP000006078"/>
    </source>
</evidence>
<dbReference type="InterPro" id="IPR023214">
    <property type="entry name" value="HAD_sf"/>
</dbReference>
<dbReference type="Proteomes" id="UP000006078">
    <property type="component" value="Unassembled WGS sequence"/>
</dbReference>
<dbReference type="NCBIfam" id="TIGR01490">
    <property type="entry name" value="HAD-SF-IB-hyp1"/>
    <property type="match status" value="1"/>
</dbReference>
<dbReference type="OrthoDB" id="25607at2"/>
<dbReference type="EMBL" id="AHAE01000076">
    <property type="protein sequence ID" value="EJZ81428.1"/>
    <property type="molecule type" value="Genomic_DNA"/>
</dbReference>
<dbReference type="HOGENOM" id="CLU_052657_0_0_11"/>
<gene>
    <name evidence="2" type="ORF">HMPREF9719_01615</name>
</gene>
<dbReference type="GO" id="GO:0016787">
    <property type="term" value="F:hydrolase activity"/>
    <property type="evidence" value="ECO:0007669"/>
    <property type="project" value="UniProtKB-KW"/>
</dbReference>
<dbReference type="eggNOG" id="COG0560">
    <property type="taxonomic scope" value="Bacteria"/>
</dbReference>
<dbReference type="SUPFAM" id="SSF56784">
    <property type="entry name" value="HAD-like"/>
    <property type="match status" value="1"/>
</dbReference>
<dbReference type="PANTHER" id="PTHR43344:SF15">
    <property type="entry name" value="PHOSPHOSERINE PHOSPHATASE SERB1"/>
    <property type="match status" value="1"/>
</dbReference>
<dbReference type="InterPro" id="IPR036412">
    <property type="entry name" value="HAD-like_sf"/>
</dbReference>
<comment type="caution">
    <text evidence="2">The sequence shown here is derived from an EMBL/GenBank/DDBJ whole genome shotgun (WGS) entry which is preliminary data.</text>
</comment>
<organism evidence="2 3">
    <name type="scientific">Corynebacterium otitidis ATCC 51513</name>
    <dbReference type="NCBI Taxonomy" id="883169"/>
    <lineage>
        <taxon>Bacteria</taxon>
        <taxon>Bacillati</taxon>
        <taxon>Actinomycetota</taxon>
        <taxon>Actinomycetes</taxon>
        <taxon>Mycobacteriales</taxon>
        <taxon>Corynebacteriaceae</taxon>
        <taxon>Corynebacterium</taxon>
    </lineage>
</organism>
<keyword evidence="3" id="KW-1185">Reference proteome</keyword>
<protein>
    <submittedName>
        <fullName evidence="2">HAD hydrolase, family IB</fullName>
    </submittedName>
</protein>
<dbReference type="InterPro" id="IPR006385">
    <property type="entry name" value="HAD_hydro_SerB1"/>
</dbReference>
<dbReference type="Gene3D" id="1.20.1440.100">
    <property type="entry name" value="SG protein - dephosphorylation function"/>
    <property type="match status" value="1"/>
</dbReference>
<dbReference type="PATRIC" id="fig|883169.3.peg.1555"/>
<dbReference type="NCBIfam" id="TIGR01488">
    <property type="entry name" value="HAD-SF-IB"/>
    <property type="match status" value="1"/>
</dbReference>
<dbReference type="Pfam" id="PF12710">
    <property type="entry name" value="HAD"/>
    <property type="match status" value="1"/>
</dbReference>